<dbReference type="OrthoDB" id="9764669at2"/>
<sequence length="691" mass="77677">MQRPHRLGLAIACILALPFAAQATTPDDAKPPRDEEAFTLGRVTVVGQRPASVATGDATITREEMWTFHALTLDEAIKLTPGVTTSQDSNGRRNEHDIFIRGFGRWHVPLSIDGVRIYLPADNRLDFRRFLTADLAEVQVHKGLVPVIDGPGAMGGAINLVTRKPTRAFEGQFQAGIDLDRGGEMAAWNTYASMGTRQDRFYLHASVSAQDRNYWRLPGGYAGTSIQPAGKRNRSSTDDSRINLKLGFEPNATDEYSLSYTRQAGSKGAPLNVYNDPPNPPNSYWDWPVWNIRNLYFLSNTSLGDEAYVKTRLHHNTFDNALYAYDDARYAIQSNRGRFRSIYEDSGYGASVEAGFRVSPANRMRLAAHWRSDRHSEYNVNRPTHPTLSSREPTQYSREDTWSLAVENTWTPSEALEVLLGLSHDRNDVKQAQEYNARKGLYEYPKGGSSAWNGQVGVYWQRDADTRLGASLSSRTRFATLFERFSTRFGTAIPNPGLGGERATQLELSWQRRLSERTRFNAAIFRAEVGDMIQTVVVDAGPPQMTQTRNVGDGVYQGVEFGGESRLSERWVIGGNATWLERRIRDALQPDYRPTGVPGRQLFLYATWSPLPKWSFTPSVEHASDRWNSGPGASYLRTGRYTLANLQAQWTPRPNLVVALGGRNLLDQEYELAWGFPNEGRNWYGKLQISF</sequence>
<keyword evidence="5 11" id="KW-0812">Transmembrane</keyword>
<dbReference type="Gene3D" id="2.40.170.20">
    <property type="entry name" value="TonB-dependent receptor, beta-barrel domain"/>
    <property type="match status" value="1"/>
</dbReference>
<dbReference type="Gene3D" id="2.170.130.10">
    <property type="entry name" value="TonB-dependent receptor, plug domain"/>
    <property type="match status" value="1"/>
</dbReference>
<evidence type="ECO:0000256" key="9">
    <source>
        <dbReference type="ARBA" id="ARBA00023170"/>
    </source>
</evidence>
<keyword evidence="4 11" id="KW-1134">Transmembrane beta strand</keyword>
<name>A0A3M2I8R3_9GAMM</name>
<dbReference type="PROSITE" id="PS52016">
    <property type="entry name" value="TONB_DEPENDENT_REC_3"/>
    <property type="match status" value="1"/>
</dbReference>
<evidence type="ECO:0000256" key="12">
    <source>
        <dbReference type="RuleBase" id="RU003357"/>
    </source>
</evidence>
<proteinExistence type="inferred from homology"/>
<feature type="chain" id="PRO_5018281036" evidence="13">
    <location>
        <begin position="24"/>
        <end position="691"/>
    </location>
</feature>
<accession>A0A3M2I8R3</accession>
<dbReference type="GO" id="GO:0044718">
    <property type="term" value="P:siderophore transmembrane transport"/>
    <property type="evidence" value="ECO:0007669"/>
    <property type="project" value="TreeGrafter"/>
</dbReference>
<dbReference type="PANTHER" id="PTHR30069">
    <property type="entry name" value="TONB-DEPENDENT OUTER MEMBRANE RECEPTOR"/>
    <property type="match status" value="1"/>
</dbReference>
<dbReference type="GO" id="GO:0009279">
    <property type="term" value="C:cell outer membrane"/>
    <property type="evidence" value="ECO:0007669"/>
    <property type="project" value="UniProtKB-SubCell"/>
</dbReference>
<organism evidence="16 17">
    <name type="scientific">Solilutibacter pythonis</name>
    <dbReference type="NCBI Taxonomy" id="2483112"/>
    <lineage>
        <taxon>Bacteria</taxon>
        <taxon>Pseudomonadati</taxon>
        <taxon>Pseudomonadota</taxon>
        <taxon>Gammaproteobacteria</taxon>
        <taxon>Lysobacterales</taxon>
        <taxon>Lysobacteraceae</taxon>
        <taxon>Solilutibacter</taxon>
    </lineage>
</organism>
<dbReference type="RefSeq" id="WP_122100253.1">
    <property type="nucleotide sequence ID" value="NZ_RFLY01000001.1"/>
</dbReference>
<evidence type="ECO:0000256" key="5">
    <source>
        <dbReference type="ARBA" id="ARBA00022692"/>
    </source>
</evidence>
<feature type="signal peptide" evidence="13">
    <location>
        <begin position="1"/>
        <end position="23"/>
    </location>
</feature>
<protein>
    <submittedName>
        <fullName evidence="16">TonB-dependent receptor</fullName>
    </submittedName>
</protein>
<evidence type="ECO:0000256" key="4">
    <source>
        <dbReference type="ARBA" id="ARBA00022452"/>
    </source>
</evidence>
<dbReference type="Pfam" id="PF07715">
    <property type="entry name" value="Plug"/>
    <property type="match status" value="1"/>
</dbReference>
<comment type="subcellular location">
    <subcellularLocation>
        <location evidence="1 11">Cell outer membrane</location>
        <topology evidence="1 11">Multi-pass membrane protein</topology>
    </subcellularLocation>
</comment>
<comment type="similarity">
    <text evidence="2">Belongs to the TonB-dependent receptor family. Hemoglobin/haptoglobin binding protein subfamily.</text>
</comment>
<evidence type="ECO:0000256" key="11">
    <source>
        <dbReference type="PROSITE-ProRule" id="PRU01360"/>
    </source>
</evidence>
<dbReference type="InterPro" id="IPR036942">
    <property type="entry name" value="Beta-barrel_TonB_sf"/>
</dbReference>
<feature type="domain" description="TonB-dependent receptor plug" evidence="15">
    <location>
        <begin position="58"/>
        <end position="157"/>
    </location>
</feature>
<keyword evidence="3 11" id="KW-0813">Transport</keyword>
<dbReference type="InterPro" id="IPR000531">
    <property type="entry name" value="Beta-barrel_TonB"/>
</dbReference>
<evidence type="ECO:0000256" key="13">
    <source>
        <dbReference type="SAM" id="SignalP"/>
    </source>
</evidence>
<evidence type="ECO:0000313" key="16">
    <source>
        <dbReference type="EMBL" id="RMH94867.1"/>
    </source>
</evidence>
<keyword evidence="9 16" id="KW-0675">Receptor</keyword>
<gene>
    <name evidence="16" type="ORF">EBB59_00810</name>
</gene>
<evidence type="ECO:0000256" key="10">
    <source>
        <dbReference type="ARBA" id="ARBA00023237"/>
    </source>
</evidence>
<evidence type="ECO:0000256" key="6">
    <source>
        <dbReference type="ARBA" id="ARBA00022729"/>
    </source>
</evidence>
<keyword evidence="10 11" id="KW-0998">Cell outer membrane</keyword>
<evidence type="ECO:0000259" key="14">
    <source>
        <dbReference type="Pfam" id="PF00593"/>
    </source>
</evidence>
<keyword evidence="17" id="KW-1185">Reference proteome</keyword>
<evidence type="ECO:0000256" key="1">
    <source>
        <dbReference type="ARBA" id="ARBA00004571"/>
    </source>
</evidence>
<keyword evidence="8 11" id="KW-0472">Membrane</keyword>
<keyword evidence="6 13" id="KW-0732">Signal</keyword>
<comment type="caution">
    <text evidence="16">The sequence shown here is derived from an EMBL/GenBank/DDBJ whole genome shotgun (WGS) entry which is preliminary data.</text>
</comment>
<feature type="domain" description="TonB-dependent receptor-like beta-barrel" evidence="14">
    <location>
        <begin position="243"/>
        <end position="665"/>
    </location>
</feature>
<dbReference type="PANTHER" id="PTHR30069:SF29">
    <property type="entry name" value="HEMOGLOBIN AND HEMOGLOBIN-HAPTOGLOBIN-BINDING PROTEIN 1-RELATED"/>
    <property type="match status" value="1"/>
</dbReference>
<evidence type="ECO:0000256" key="7">
    <source>
        <dbReference type="ARBA" id="ARBA00023077"/>
    </source>
</evidence>
<dbReference type="CDD" id="cd01347">
    <property type="entry name" value="ligand_gated_channel"/>
    <property type="match status" value="1"/>
</dbReference>
<dbReference type="InterPro" id="IPR012910">
    <property type="entry name" value="Plug_dom"/>
</dbReference>
<keyword evidence="7 12" id="KW-0798">TonB box</keyword>
<evidence type="ECO:0000313" key="17">
    <source>
        <dbReference type="Proteomes" id="UP000275012"/>
    </source>
</evidence>
<dbReference type="Pfam" id="PF00593">
    <property type="entry name" value="TonB_dep_Rec_b-barrel"/>
    <property type="match status" value="1"/>
</dbReference>
<dbReference type="EMBL" id="RFLY01000001">
    <property type="protein sequence ID" value="RMH94867.1"/>
    <property type="molecule type" value="Genomic_DNA"/>
</dbReference>
<evidence type="ECO:0000256" key="3">
    <source>
        <dbReference type="ARBA" id="ARBA00022448"/>
    </source>
</evidence>
<dbReference type="AlphaFoldDB" id="A0A3M2I8R3"/>
<dbReference type="InterPro" id="IPR039426">
    <property type="entry name" value="TonB-dep_rcpt-like"/>
</dbReference>
<evidence type="ECO:0000256" key="8">
    <source>
        <dbReference type="ARBA" id="ARBA00023136"/>
    </source>
</evidence>
<dbReference type="GO" id="GO:0015344">
    <property type="term" value="F:siderophore uptake transmembrane transporter activity"/>
    <property type="evidence" value="ECO:0007669"/>
    <property type="project" value="TreeGrafter"/>
</dbReference>
<dbReference type="SUPFAM" id="SSF56935">
    <property type="entry name" value="Porins"/>
    <property type="match status" value="1"/>
</dbReference>
<dbReference type="InterPro" id="IPR037066">
    <property type="entry name" value="Plug_dom_sf"/>
</dbReference>
<dbReference type="Proteomes" id="UP000275012">
    <property type="component" value="Unassembled WGS sequence"/>
</dbReference>
<reference evidence="16 17" key="1">
    <citation type="submission" date="2018-10" db="EMBL/GenBank/DDBJ databases">
        <title>Proposal of Lysobacter pythonis sp. nov. isolated from royal pythons (Python regius).</title>
        <authorList>
            <person name="Hans-Juergen B."/>
            <person name="Huptas C."/>
            <person name="Sandra B."/>
            <person name="Igor L."/>
            <person name="Joachim S."/>
            <person name="Siegfried S."/>
            <person name="Mareike W."/>
            <person name="Peter K."/>
        </authorList>
    </citation>
    <scope>NUCLEOTIDE SEQUENCE [LARGE SCALE GENOMIC DNA]</scope>
    <source>
        <strain evidence="16 17">4284/11</strain>
    </source>
</reference>
<evidence type="ECO:0000259" key="15">
    <source>
        <dbReference type="Pfam" id="PF07715"/>
    </source>
</evidence>
<evidence type="ECO:0000256" key="2">
    <source>
        <dbReference type="ARBA" id="ARBA00008143"/>
    </source>
</evidence>